<gene>
    <name evidence="3" type="ORF">ACFQ34_20215</name>
</gene>
<keyword evidence="4" id="KW-1185">Reference proteome</keyword>
<evidence type="ECO:0000313" key="3">
    <source>
        <dbReference type="EMBL" id="MFD1235621.1"/>
    </source>
</evidence>
<dbReference type="RefSeq" id="WP_202946309.1">
    <property type="nucleotide sequence ID" value="NZ_BAABKS010000007.1"/>
</dbReference>
<sequence length="206" mass="21256">MLITAGTAPGVGTLAVLLGVPTICSATVAIVATKVRGNGPKIDLALRWSWRDVGIGALFGIGGLLLTVPASLVYIAIVGAENANSAVGDVFEHLRATPAQAVLVFLLVALVGPICEEIVYRGLLWGATEKHGANRWLAFALTTIIFALAHFEFTRTPLLLVVAIPIGLARAVTGTITASIVAHQINNLLPALALALSLLGTLPGTT</sequence>
<protein>
    <submittedName>
        <fullName evidence="3">CPBP family intramembrane glutamic endopeptidase</fullName>
        <ecNumber evidence="3">3.4.-.-</ecNumber>
    </submittedName>
</protein>
<name>A0ABW3VKL6_9PSEU</name>
<dbReference type="Pfam" id="PF02517">
    <property type="entry name" value="Rce1-like"/>
    <property type="match status" value="1"/>
</dbReference>
<keyword evidence="1" id="KW-1133">Transmembrane helix</keyword>
<feature type="transmembrane region" description="Helical" evidence="1">
    <location>
        <begin position="53"/>
        <end position="77"/>
    </location>
</feature>
<reference evidence="4" key="1">
    <citation type="journal article" date="2019" name="Int. J. Syst. Evol. Microbiol.">
        <title>The Global Catalogue of Microorganisms (GCM) 10K type strain sequencing project: providing services to taxonomists for standard genome sequencing and annotation.</title>
        <authorList>
            <consortium name="The Broad Institute Genomics Platform"/>
            <consortium name="The Broad Institute Genome Sequencing Center for Infectious Disease"/>
            <person name="Wu L."/>
            <person name="Ma J."/>
        </authorList>
    </citation>
    <scope>NUCLEOTIDE SEQUENCE [LARGE SCALE GENOMIC DNA]</scope>
    <source>
        <strain evidence="4">CCUG 49018</strain>
    </source>
</reference>
<feature type="transmembrane region" description="Helical" evidence="1">
    <location>
        <begin position="159"/>
        <end position="181"/>
    </location>
</feature>
<keyword evidence="3" id="KW-0378">Hydrolase</keyword>
<evidence type="ECO:0000313" key="4">
    <source>
        <dbReference type="Proteomes" id="UP001597182"/>
    </source>
</evidence>
<evidence type="ECO:0000256" key="1">
    <source>
        <dbReference type="SAM" id="Phobius"/>
    </source>
</evidence>
<feature type="transmembrane region" description="Helical" evidence="1">
    <location>
        <begin position="12"/>
        <end position="32"/>
    </location>
</feature>
<accession>A0ABW3VKL6</accession>
<feature type="transmembrane region" description="Helical" evidence="1">
    <location>
        <begin position="136"/>
        <end position="153"/>
    </location>
</feature>
<comment type="caution">
    <text evidence="3">The sequence shown here is derived from an EMBL/GenBank/DDBJ whole genome shotgun (WGS) entry which is preliminary data.</text>
</comment>
<evidence type="ECO:0000259" key="2">
    <source>
        <dbReference type="Pfam" id="PF02517"/>
    </source>
</evidence>
<keyword evidence="1" id="KW-0812">Transmembrane</keyword>
<dbReference type="PANTHER" id="PTHR36435:SF1">
    <property type="entry name" value="CAAX AMINO TERMINAL PROTEASE FAMILY PROTEIN"/>
    <property type="match status" value="1"/>
</dbReference>
<dbReference type="GO" id="GO:0016787">
    <property type="term" value="F:hydrolase activity"/>
    <property type="evidence" value="ECO:0007669"/>
    <property type="project" value="UniProtKB-KW"/>
</dbReference>
<proteinExistence type="predicted"/>
<dbReference type="PANTHER" id="PTHR36435">
    <property type="entry name" value="SLR1288 PROTEIN"/>
    <property type="match status" value="1"/>
</dbReference>
<organism evidence="3 4">
    <name type="scientific">Pseudonocardia benzenivorans</name>
    <dbReference type="NCBI Taxonomy" id="228005"/>
    <lineage>
        <taxon>Bacteria</taxon>
        <taxon>Bacillati</taxon>
        <taxon>Actinomycetota</taxon>
        <taxon>Actinomycetes</taxon>
        <taxon>Pseudonocardiales</taxon>
        <taxon>Pseudonocardiaceae</taxon>
        <taxon>Pseudonocardia</taxon>
    </lineage>
</organism>
<dbReference type="EC" id="3.4.-.-" evidence="3"/>
<dbReference type="Proteomes" id="UP001597182">
    <property type="component" value="Unassembled WGS sequence"/>
</dbReference>
<feature type="transmembrane region" description="Helical" evidence="1">
    <location>
        <begin position="97"/>
        <end position="115"/>
    </location>
</feature>
<dbReference type="InterPro" id="IPR052710">
    <property type="entry name" value="CAAX_protease"/>
</dbReference>
<feature type="domain" description="CAAX prenyl protease 2/Lysostaphin resistance protein A-like" evidence="2">
    <location>
        <begin position="100"/>
        <end position="189"/>
    </location>
</feature>
<dbReference type="InterPro" id="IPR003675">
    <property type="entry name" value="Rce1/LyrA-like_dom"/>
</dbReference>
<keyword evidence="1" id="KW-0472">Membrane</keyword>
<dbReference type="EMBL" id="JBHTMB010000168">
    <property type="protein sequence ID" value="MFD1235621.1"/>
    <property type="molecule type" value="Genomic_DNA"/>
</dbReference>
<feature type="transmembrane region" description="Helical" evidence="1">
    <location>
        <begin position="188"/>
        <end position="205"/>
    </location>
</feature>